<dbReference type="Gene3D" id="3.30.1330.60">
    <property type="entry name" value="OmpA-like domain"/>
    <property type="match status" value="1"/>
</dbReference>
<sequence length="1188" mass="127268">MGDYRTPPEARPARIRRWLWRVAIALGIYAALGFLALPALIEWQLPRQASETLGRTVTLGKAQFNPFLLRLRLEQLAVKEADGQGDAAAVDAIETQLQWRSIIHWGLIFSRLDIDAPRFVFTRLDAHTSNWSDVLARFKTSSPEPTPKDDGPARFSVNNIRIDAGQIDINDRPAGLTHTVRALKIGIPFISGFPAQVEHYVQPELSALINGSPLELHGRTRPFTKDLATDVDITLAPFDVAPYLAYLPYDPDFRLASGQLALDLQLGFEQPATGAPRLTLSGTATVSDLAITDRDARALVSASRVTAKLAEYDIFAQRMHLADVGVEAPQVNVVRSAAGKLNLMALAPPQAAGPKTEAQAPQAAQGAPFVLSLDRFSVSDGQVSIADAMAPAGPFSTTLSGLGIELTGLDTASATPAHLVLSAHSDAGETLSHDGTIQLAPFQATGEIDLAALPVVRYRPYFGQALQGAAVQGGTLGAHVPYRFDDTGFVIKDATARLDAFALALDNAKAAAISLKRLELGGVDVTAAPLAVSIANVNATGGTVRLNRDRNGGIDLAGIVKPSEASEPATASATAPPAVRIGQTSLEGWTISVADQSVRPVARLEAGRLNARVGAIDLAHPGAISVELSTVLNRTGYLAIKGKSRLDTFDTALRVDLKKLDLRAFRGYIPRAKAIDIRSAQASVAGQLTLSNLTSNAPRIRYRGDAGVGELIARDTINDTDFLRWQDFRLKGLDVDTAPLSLAVDEIDLADFYSRLILDAKGRLNFRELTGAEADAEPPKGEVAKAEVPPPSEALPPIRIGKIAVTGGNVQYSDRFVRPNYDANLTEVSGTLEGLSSSADSVAILSLNGAIDHGAPVEVTGKLNPLRQDRYLDILATVRDFQLPTISPYSGKYIGYGISKGKLSADLNYKVEDRVLTAQNKVLLDQLTFGDKVESKDAVNLPVQLAVALLKNGRGEINLSVPVSGTLDDPKFSVGGLVWRAFFNLIVKAVTSPFALIGSMFGGGEELAYVDFAPGSSRLEPTAVKKLETLAKALTERPALKIEMTGRTDPAADERGLRQHWLDDRMREVIREELIDAGKPPASLESIEIPAERRDALLKDAYDEADIKKPRNLIGFAKTIPAEQMRALMLASAPVTAETVAALGKHRAQAVRDWLVGTGKINAARIFLVAPKGGNADKAQPRVDFSLK</sequence>
<dbReference type="EMBL" id="CP048836">
    <property type="protein sequence ID" value="QID17893.1"/>
    <property type="molecule type" value="Genomic_DNA"/>
</dbReference>
<dbReference type="RefSeq" id="WP_173765055.1">
    <property type="nucleotide sequence ID" value="NZ_CP048836.1"/>
</dbReference>
<reference evidence="3 4" key="1">
    <citation type="submission" date="2020-02" db="EMBL/GenBank/DDBJ databases">
        <title>Nitrogenibacter mangrovi gen. nov., sp. nov. isolated from mangrove sediment, a denitrifying betaproteobacterium.</title>
        <authorList>
            <person name="Liao H."/>
            <person name="Tian Y."/>
        </authorList>
    </citation>
    <scope>NUCLEOTIDE SEQUENCE [LARGE SCALE GENOMIC DNA]</scope>
    <source>
        <strain evidence="3 4">M9-3-2</strain>
    </source>
</reference>
<dbReference type="PANTHER" id="PTHR30441:SF8">
    <property type="entry name" value="DUF748 DOMAIN-CONTAINING PROTEIN"/>
    <property type="match status" value="1"/>
</dbReference>
<dbReference type="Pfam" id="PF05359">
    <property type="entry name" value="DUF748"/>
    <property type="match status" value="2"/>
</dbReference>
<organism evidence="3 4">
    <name type="scientific">Nitrogeniibacter mangrovi</name>
    <dbReference type="NCBI Taxonomy" id="2016596"/>
    <lineage>
        <taxon>Bacteria</taxon>
        <taxon>Pseudomonadati</taxon>
        <taxon>Pseudomonadota</taxon>
        <taxon>Betaproteobacteria</taxon>
        <taxon>Rhodocyclales</taxon>
        <taxon>Zoogloeaceae</taxon>
        <taxon>Nitrogeniibacter</taxon>
    </lineage>
</organism>
<dbReference type="GO" id="GO:0090313">
    <property type="term" value="P:regulation of protein targeting to membrane"/>
    <property type="evidence" value="ECO:0007669"/>
    <property type="project" value="TreeGrafter"/>
</dbReference>
<dbReference type="InterPro" id="IPR052894">
    <property type="entry name" value="AsmA-related"/>
</dbReference>
<keyword evidence="2" id="KW-1133">Transmembrane helix</keyword>
<accession>A0A6C1B3C7</accession>
<dbReference type="InterPro" id="IPR008023">
    <property type="entry name" value="DUF748"/>
</dbReference>
<dbReference type="GO" id="GO:0005886">
    <property type="term" value="C:plasma membrane"/>
    <property type="evidence" value="ECO:0007669"/>
    <property type="project" value="TreeGrafter"/>
</dbReference>
<dbReference type="InterPro" id="IPR036737">
    <property type="entry name" value="OmpA-like_sf"/>
</dbReference>
<keyword evidence="2" id="KW-0472">Membrane</keyword>
<name>A0A6C1B3C7_9RHOO</name>
<dbReference type="KEGG" id="azq:G3580_09720"/>
<evidence type="ECO:0000313" key="3">
    <source>
        <dbReference type="EMBL" id="QID17893.1"/>
    </source>
</evidence>
<dbReference type="PANTHER" id="PTHR30441">
    <property type="entry name" value="DUF748 DOMAIN-CONTAINING PROTEIN"/>
    <property type="match status" value="1"/>
</dbReference>
<protein>
    <submittedName>
        <fullName evidence="3">DUF748 domain-containing protein</fullName>
    </submittedName>
</protein>
<dbReference type="Proteomes" id="UP000501991">
    <property type="component" value="Chromosome"/>
</dbReference>
<feature type="transmembrane region" description="Helical" evidence="2">
    <location>
        <begin position="18"/>
        <end position="41"/>
    </location>
</feature>
<proteinExistence type="predicted"/>
<feature type="region of interest" description="Disordered" evidence="1">
    <location>
        <begin position="772"/>
        <end position="791"/>
    </location>
</feature>
<evidence type="ECO:0000256" key="2">
    <source>
        <dbReference type="SAM" id="Phobius"/>
    </source>
</evidence>
<evidence type="ECO:0000313" key="4">
    <source>
        <dbReference type="Proteomes" id="UP000501991"/>
    </source>
</evidence>
<keyword evidence="2" id="KW-0812">Transmembrane</keyword>
<evidence type="ECO:0000256" key="1">
    <source>
        <dbReference type="SAM" id="MobiDB-lite"/>
    </source>
</evidence>
<gene>
    <name evidence="3" type="ORF">G3580_09720</name>
</gene>
<dbReference type="AlphaFoldDB" id="A0A6C1B3C7"/>
<keyword evidence="4" id="KW-1185">Reference proteome</keyword>